<dbReference type="PIRSF" id="PIRSF001221">
    <property type="entry name" value="Amidase_fungi"/>
    <property type="match status" value="1"/>
</dbReference>
<reference evidence="8 9" key="1">
    <citation type="journal article" date="2014" name="BMC Genomics">
        <title>Comparative genomics of the major fungal agents of human and animal Sporotrichosis: Sporothrix schenckii and Sporothrix brasiliensis.</title>
        <authorList>
            <person name="Teixeira M.M."/>
            <person name="de Almeida L.G."/>
            <person name="Kubitschek-Barreira P."/>
            <person name="Alves F.L."/>
            <person name="Kioshima E.S."/>
            <person name="Abadio A.K."/>
            <person name="Fernandes L."/>
            <person name="Derengowski L.S."/>
            <person name="Ferreira K.S."/>
            <person name="Souza R.C."/>
            <person name="Ruiz J.C."/>
            <person name="de Andrade N.C."/>
            <person name="Paes H.C."/>
            <person name="Nicola A.M."/>
            <person name="Albuquerque P."/>
            <person name="Gerber A.L."/>
            <person name="Martins V.P."/>
            <person name="Peconick L.D."/>
            <person name="Neto A.V."/>
            <person name="Chaucanez C.B."/>
            <person name="Silva P.A."/>
            <person name="Cunha O.L."/>
            <person name="de Oliveira F.F."/>
            <person name="dos Santos T.C."/>
            <person name="Barros A.L."/>
            <person name="Soares M.A."/>
            <person name="de Oliveira L.M."/>
            <person name="Marini M.M."/>
            <person name="Villalobos-Duno H."/>
            <person name="Cunha M.M."/>
            <person name="de Hoog S."/>
            <person name="da Silveira J.F."/>
            <person name="Henrissat B."/>
            <person name="Nino-Vega G.A."/>
            <person name="Cisalpino P.S."/>
            <person name="Mora-Montes H.M."/>
            <person name="Almeida S.R."/>
            <person name="Stajich J.E."/>
            <person name="Lopes-Bezerra L.M."/>
            <person name="Vasconcelos A.T."/>
            <person name="Felipe M.S."/>
        </authorList>
    </citation>
    <scope>NUCLEOTIDE SEQUENCE [LARGE SCALE GENOMIC DNA]</scope>
    <source>
        <strain evidence="8 9">1099-18</strain>
    </source>
</reference>
<feature type="domain" description="Amidase" evidence="7">
    <location>
        <begin position="85"/>
        <end position="535"/>
    </location>
</feature>
<dbReference type="GeneID" id="27667121"/>
<evidence type="ECO:0000256" key="5">
    <source>
        <dbReference type="PIRSR" id="PIRSR001221-1"/>
    </source>
</evidence>
<evidence type="ECO:0000313" key="9">
    <source>
        <dbReference type="Proteomes" id="UP000033710"/>
    </source>
</evidence>
<evidence type="ECO:0000256" key="4">
    <source>
        <dbReference type="ARBA" id="ARBA00022801"/>
    </source>
</evidence>
<dbReference type="SUPFAM" id="SSF75304">
    <property type="entry name" value="Amidase signature (AS) enzymes"/>
    <property type="match status" value="1"/>
</dbReference>
<dbReference type="InterPro" id="IPR023631">
    <property type="entry name" value="Amidase_dom"/>
</dbReference>
<evidence type="ECO:0000256" key="6">
    <source>
        <dbReference type="PIRSR" id="PIRSR001221-2"/>
    </source>
</evidence>
<dbReference type="InterPro" id="IPR020556">
    <property type="entry name" value="Amidase_CS"/>
</dbReference>
<reference evidence="8 9" key="2">
    <citation type="journal article" date="2015" name="Eukaryot. Cell">
        <title>Asexual propagation of a virulent clone complex in a human and feline outbreak of sporotrichosis.</title>
        <authorList>
            <person name="Teixeira Mde M."/>
            <person name="Rodrigues A.M."/>
            <person name="Tsui C.K."/>
            <person name="de Almeida L.G."/>
            <person name="Van Diepeningen A.D."/>
            <person name="van den Ende B.G."/>
            <person name="Fernandes G.F."/>
            <person name="Kano R."/>
            <person name="Hamelin R.C."/>
            <person name="Lopes-Bezerra L.M."/>
            <person name="Vasconcelos A.T."/>
            <person name="de Hoog S."/>
            <person name="de Camargo Z.P."/>
            <person name="Felipe M.S."/>
        </authorList>
    </citation>
    <scope>NUCLEOTIDE SEQUENCE [LARGE SCALE GENOMIC DNA]</scope>
    <source>
        <strain evidence="8 9">1099-18</strain>
    </source>
</reference>
<dbReference type="GO" id="GO:0004040">
    <property type="term" value="F:amidase activity"/>
    <property type="evidence" value="ECO:0007669"/>
    <property type="project" value="UniProtKB-EC"/>
</dbReference>
<proteinExistence type="inferred from homology"/>
<comment type="caution">
    <text evidence="8">The sequence shown here is derived from an EMBL/GenBank/DDBJ whole genome shotgun (WGS) entry which is preliminary data.</text>
</comment>
<dbReference type="AlphaFoldDB" id="A0A0F2LVX3"/>
<feature type="binding site" evidence="6">
    <location>
        <position position="217"/>
    </location>
    <ligand>
        <name>substrate</name>
    </ligand>
</feature>
<evidence type="ECO:0000313" key="8">
    <source>
        <dbReference type="EMBL" id="KJR80650.1"/>
    </source>
</evidence>
<dbReference type="PANTHER" id="PTHR46072:SF3">
    <property type="entry name" value="AMIDASE"/>
    <property type="match status" value="1"/>
</dbReference>
<comment type="catalytic activity">
    <reaction evidence="1">
        <text>a monocarboxylic acid amide + H2O = a monocarboxylate + NH4(+)</text>
        <dbReference type="Rhea" id="RHEA:12020"/>
        <dbReference type="ChEBI" id="CHEBI:15377"/>
        <dbReference type="ChEBI" id="CHEBI:28938"/>
        <dbReference type="ChEBI" id="CHEBI:35757"/>
        <dbReference type="ChEBI" id="CHEBI:83628"/>
        <dbReference type="EC" id="3.5.1.4"/>
    </reaction>
</comment>
<evidence type="ECO:0000256" key="1">
    <source>
        <dbReference type="ARBA" id="ARBA00001311"/>
    </source>
</evidence>
<accession>A0A0F2LVX3</accession>
<feature type="binding site" evidence="6">
    <location>
        <begin position="238"/>
        <end position="241"/>
    </location>
    <ligand>
        <name>substrate</name>
    </ligand>
</feature>
<dbReference type="InterPro" id="IPR036928">
    <property type="entry name" value="AS_sf"/>
</dbReference>
<dbReference type="KEGG" id="ssck:SPSK_05092"/>
<dbReference type="OrthoDB" id="6428749at2759"/>
<dbReference type="PANTHER" id="PTHR46072">
    <property type="entry name" value="AMIDASE-RELATED-RELATED"/>
    <property type="match status" value="1"/>
</dbReference>
<gene>
    <name evidence="8" type="ORF">SPSK_05092</name>
</gene>
<feature type="active site" description="Acyl-ester intermediate" evidence="5">
    <location>
        <position position="241"/>
    </location>
</feature>
<dbReference type="Pfam" id="PF01425">
    <property type="entry name" value="Amidase"/>
    <property type="match status" value="1"/>
</dbReference>
<organism evidence="8 9">
    <name type="scientific">Sporothrix schenckii 1099-18</name>
    <dbReference type="NCBI Taxonomy" id="1397361"/>
    <lineage>
        <taxon>Eukaryota</taxon>
        <taxon>Fungi</taxon>
        <taxon>Dikarya</taxon>
        <taxon>Ascomycota</taxon>
        <taxon>Pezizomycotina</taxon>
        <taxon>Sordariomycetes</taxon>
        <taxon>Sordariomycetidae</taxon>
        <taxon>Ophiostomatales</taxon>
        <taxon>Ophiostomataceae</taxon>
        <taxon>Sporothrix</taxon>
    </lineage>
</organism>
<dbReference type="PROSITE" id="PS00571">
    <property type="entry name" value="AMIDASES"/>
    <property type="match status" value="1"/>
</dbReference>
<keyword evidence="4" id="KW-0378">Hydrolase</keyword>
<dbReference type="Proteomes" id="UP000033710">
    <property type="component" value="Unassembled WGS sequence"/>
</dbReference>
<name>A0A0F2LVX3_SPOSC</name>
<sequence>MARSWQERAAAKQQAARDKIPPEWRLSTSFLEKINASEHEPTDLFASDAIRQSGILSSREIDLTESYSAKALVDKLASGFVSAEDVTLAFSKRAAIAQQLTSCLTETFFDQAIERARFLDEYLRKEGKVIGPLHGLPISIKDSYNIKGVQSTIGYVSFLDREPAAENSVVVDMLLKLGAVLYVKTNIPQTMMVADSDNNIFGRTLNPHRTSLTAGGSSGGEGALVALRGSLIGVATDIAGSIRIPALCCGIYGFRPTSGRVPYGGVTWHGLPGHPGILATAGPLTTSLEDTELFLTAVLDAEPWRYDSTTHAVPWQTTDVTSLPLRIGVLAEDPKWPLHPPVRRAIRDAADLLQSAGHTIVPLSQDPSTAAGTGLDLSLEYLSLDTSQTSIRYVNESGEPAINSLKVLGLDNPPTDKPPYSIQDLAALDLKRVQYGNSWRRLLSDLELDIVLAPSAQNTAVPHDTYGLFPYTVMWNLLDYPAAVIPFSQVSKILDPSPVAFEAPARGPAYDPEALDGMPCAVQIIAPRFHDEKCLAASKIIDSILHKRQ</sequence>
<evidence type="ECO:0000259" key="7">
    <source>
        <dbReference type="Pfam" id="PF01425"/>
    </source>
</evidence>
<evidence type="ECO:0000256" key="2">
    <source>
        <dbReference type="ARBA" id="ARBA00009199"/>
    </source>
</evidence>
<dbReference type="EMBL" id="AXCR01000012">
    <property type="protein sequence ID" value="KJR80650.1"/>
    <property type="molecule type" value="Genomic_DNA"/>
</dbReference>
<dbReference type="RefSeq" id="XP_016583326.1">
    <property type="nucleotide sequence ID" value="XM_016731844.1"/>
</dbReference>
<feature type="active site" description="Charge relay system" evidence="5">
    <location>
        <position position="217"/>
    </location>
</feature>
<comment type="similarity">
    <text evidence="2">Belongs to the amidase family.</text>
</comment>
<dbReference type="VEuPathDB" id="FungiDB:SPSK_05092"/>
<evidence type="ECO:0000256" key="3">
    <source>
        <dbReference type="ARBA" id="ARBA00012922"/>
    </source>
</evidence>
<feature type="binding site" evidence="6">
    <location>
        <position position="191"/>
    </location>
    <ligand>
        <name>substrate</name>
    </ligand>
</feature>
<feature type="active site" description="Charge relay system" evidence="5">
    <location>
        <position position="141"/>
    </location>
</feature>
<protein>
    <recommendedName>
        <fullName evidence="3">amidase</fullName>
        <ecNumber evidence="3">3.5.1.4</ecNumber>
    </recommendedName>
</protein>
<dbReference type="Gene3D" id="3.90.1300.10">
    <property type="entry name" value="Amidase signature (AS) domain"/>
    <property type="match status" value="1"/>
</dbReference>
<dbReference type="EC" id="3.5.1.4" evidence="3"/>